<dbReference type="InterPro" id="IPR031303">
    <property type="entry name" value="C5_meth_CS"/>
</dbReference>
<gene>
    <name evidence="8" type="ORF">COU90_00545</name>
</gene>
<dbReference type="Proteomes" id="UP000229098">
    <property type="component" value="Unassembled WGS sequence"/>
</dbReference>
<evidence type="ECO:0000256" key="7">
    <source>
        <dbReference type="RuleBase" id="RU000417"/>
    </source>
</evidence>
<evidence type="ECO:0000256" key="5">
    <source>
        <dbReference type="PROSITE-ProRule" id="PRU01016"/>
    </source>
</evidence>
<dbReference type="Gene3D" id="3.40.50.150">
    <property type="entry name" value="Vaccinia Virus protein VP39"/>
    <property type="match status" value="1"/>
</dbReference>
<dbReference type="InterPro" id="IPR001525">
    <property type="entry name" value="C5_MeTfrase"/>
</dbReference>
<protein>
    <recommendedName>
        <fullName evidence="7">Cytosine-specific methyltransferase</fullName>
        <ecNumber evidence="7">2.1.1.37</ecNumber>
    </recommendedName>
</protein>
<evidence type="ECO:0000256" key="6">
    <source>
        <dbReference type="RuleBase" id="RU000416"/>
    </source>
</evidence>
<keyword evidence="2 5" id="KW-0808">Transferase</keyword>
<proteinExistence type="inferred from homology"/>
<dbReference type="EMBL" id="PFEF01000003">
    <property type="protein sequence ID" value="PJE64744.1"/>
    <property type="molecule type" value="Genomic_DNA"/>
</dbReference>
<dbReference type="CDD" id="cd00315">
    <property type="entry name" value="Cyt_C5_DNA_methylase"/>
    <property type="match status" value="1"/>
</dbReference>
<evidence type="ECO:0000256" key="3">
    <source>
        <dbReference type="ARBA" id="ARBA00022691"/>
    </source>
</evidence>
<dbReference type="PRINTS" id="PR00105">
    <property type="entry name" value="C5METTRFRASE"/>
</dbReference>
<evidence type="ECO:0000313" key="9">
    <source>
        <dbReference type="Proteomes" id="UP000229098"/>
    </source>
</evidence>
<dbReference type="SUPFAM" id="SSF53335">
    <property type="entry name" value="S-adenosyl-L-methionine-dependent methyltransferases"/>
    <property type="match status" value="1"/>
</dbReference>
<dbReference type="NCBIfam" id="TIGR00675">
    <property type="entry name" value="dcm"/>
    <property type="match status" value="1"/>
</dbReference>
<comment type="similarity">
    <text evidence="5 6">Belongs to the class I-like SAM-binding methyltransferase superfamily. C5-methyltransferase family.</text>
</comment>
<dbReference type="Gene3D" id="3.90.120.10">
    <property type="entry name" value="DNA Methylase, subunit A, domain 2"/>
    <property type="match status" value="1"/>
</dbReference>
<dbReference type="PROSITE" id="PS00094">
    <property type="entry name" value="C5_MTASE_1"/>
    <property type="match status" value="1"/>
</dbReference>
<keyword evidence="1 5" id="KW-0489">Methyltransferase</keyword>
<dbReference type="AlphaFoldDB" id="A0A2M8KXT4"/>
<evidence type="ECO:0000256" key="1">
    <source>
        <dbReference type="ARBA" id="ARBA00022603"/>
    </source>
</evidence>
<dbReference type="PANTHER" id="PTHR46098:SF1">
    <property type="entry name" value="TRNA (CYTOSINE(38)-C(5))-METHYLTRANSFERASE"/>
    <property type="match status" value="1"/>
</dbReference>
<dbReference type="EC" id="2.1.1.37" evidence="7"/>
<reference evidence="9" key="1">
    <citation type="submission" date="2017-09" db="EMBL/GenBank/DDBJ databases">
        <title>Depth-based differentiation of microbial function through sediment-hosted aquifers and enrichment of novel symbionts in the deep terrestrial subsurface.</title>
        <authorList>
            <person name="Probst A.J."/>
            <person name="Ladd B."/>
            <person name="Jarett J.K."/>
            <person name="Geller-Mcgrath D.E."/>
            <person name="Sieber C.M.K."/>
            <person name="Emerson J.B."/>
            <person name="Anantharaman K."/>
            <person name="Thomas B.C."/>
            <person name="Malmstrom R."/>
            <person name="Stieglmeier M."/>
            <person name="Klingl A."/>
            <person name="Woyke T."/>
            <person name="Ryan C.M."/>
            <person name="Banfield J.F."/>
        </authorList>
    </citation>
    <scope>NUCLEOTIDE SEQUENCE [LARGE SCALE GENOMIC DNA]</scope>
</reference>
<dbReference type="InterPro" id="IPR050750">
    <property type="entry name" value="C5-MTase"/>
</dbReference>
<dbReference type="Pfam" id="PF00145">
    <property type="entry name" value="DNA_methylase"/>
    <property type="match status" value="1"/>
</dbReference>
<dbReference type="GO" id="GO:0032259">
    <property type="term" value="P:methylation"/>
    <property type="evidence" value="ECO:0007669"/>
    <property type="project" value="UniProtKB-KW"/>
</dbReference>
<dbReference type="GO" id="GO:0009307">
    <property type="term" value="P:DNA restriction-modification system"/>
    <property type="evidence" value="ECO:0007669"/>
    <property type="project" value="UniProtKB-KW"/>
</dbReference>
<evidence type="ECO:0000256" key="4">
    <source>
        <dbReference type="ARBA" id="ARBA00022747"/>
    </source>
</evidence>
<dbReference type="InterPro" id="IPR029063">
    <property type="entry name" value="SAM-dependent_MTases_sf"/>
</dbReference>
<keyword evidence="3 5" id="KW-0949">S-adenosyl-L-methionine</keyword>
<dbReference type="PROSITE" id="PS51679">
    <property type="entry name" value="SAM_MT_C5"/>
    <property type="match status" value="1"/>
</dbReference>
<organism evidence="8 9">
    <name type="scientific">Candidatus Ryanbacteria bacterium CG10_big_fil_rev_8_21_14_0_10_43_42</name>
    <dbReference type="NCBI Taxonomy" id="1974864"/>
    <lineage>
        <taxon>Bacteria</taxon>
        <taxon>Candidatus Ryaniibacteriota</taxon>
    </lineage>
</organism>
<keyword evidence="4" id="KW-0680">Restriction system</keyword>
<comment type="catalytic activity">
    <reaction evidence="7">
        <text>a 2'-deoxycytidine in DNA + S-adenosyl-L-methionine = a 5-methyl-2'-deoxycytidine in DNA + S-adenosyl-L-homocysteine + H(+)</text>
        <dbReference type="Rhea" id="RHEA:13681"/>
        <dbReference type="Rhea" id="RHEA-COMP:11369"/>
        <dbReference type="Rhea" id="RHEA-COMP:11370"/>
        <dbReference type="ChEBI" id="CHEBI:15378"/>
        <dbReference type="ChEBI" id="CHEBI:57856"/>
        <dbReference type="ChEBI" id="CHEBI:59789"/>
        <dbReference type="ChEBI" id="CHEBI:85452"/>
        <dbReference type="ChEBI" id="CHEBI:85454"/>
        <dbReference type="EC" id="2.1.1.37"/>
    </reaction>
</comment>
<accession>A0A2M8KXT4</accession>
<dbReference type="GO" id="GO:0003886">
    <property type="term" value="F:DNA (cytosine-5-)-methyltransferase activity"/>
    <property type="evidence" value="ECO:0007669"/>
    <property type="project" value="UniProtKB-EC"/>
</dbReference>
<dbReference type="InterPro" id="IPR018117">
    <property type="entry name" value="C5_DNA_meth_AS"/>
</dbReference>
<dbReference type="PROSITE" id="PS00095">
    <property type="entry name" value="C5_MTASE_2"/>
    <property type="match status" value="1"/>
</dbReference>
<name>A0A2M8KXT4_9BACT</name>
<evidence type="ECO:0000256" key="2">
    <source>
        <dbReference type="ARBA" id="ARBA00022679"/>
    </source>
</evidence>
<feature type="active site" evidence="5">
    <location>
        <position position="77"/>
    </location>
</feature>
<evidence type="ECO:0000313" key="8">
    <source>
        <dbReference type="EMBL" id="PJE64744.1"/>
    </source>
</evidence>
<dbReference type="PANTHER" id="PTHR46098">
    <property type="entry name" value="TRNA (CYTOSINE(38)-C(5))-METHYLTRANSFERASE"/>
    <property type="match status" value="1"/>
</dbReference>
<sequence>MSNKTYKTLDLFAGIGGIRMGFERAGFETVFSNDFDPYCKPTYDLNYKTAQLAVGDIQKIKSSSLPAFDILLGGFPCQPFSVAGYRRGFLDTGRGDLFFEIVRILRDKKPSAFLLENVKNLKSHDKGKTFKIISDALADLGYHVKVKVLNSMEYGNVPQNRERVYIAGFKSKKAHDVFEFPEQTPLTKSISDILEESVDSKYYYNDSTLYKQLKEAIKSPNTVYQWRRAYVRENKSGVCPTLTANMGMGGHNVPLVKDKKGIRKLTPRECARLQGFPESYKLPKDLPDTKLYKQFGNSVTVSVVERVARQMMKALQTNNNYVYREPVKRTTRVLRTAA</sequence>
<comment type="caution">
    <text evidence="8">The sequence shown here is derived from an EMBL/GenBank/DDBJ whole genome shotgun (WGS) entry which is preliminary data.</text>
</comment>